<dbReference type="InterPro" id="IPR036866">
    <property type="entry name" value="RibonucZ/Hydroxyglut_hydro"/>
</dbReference>
<dbReference type="Proteomes" id="UP001152766">
    <property type="component" value="Unassembled WGS sequence"/>
</dbReference>
<dbReference type="Gene3D" id="3.60.15.10">
    <property type="entry name" value="Ribonuclease Z/Hydroxyacylglutathione hydrolase-like"/>
    <property type="match status" value="1"/>
</dbReference>
<dbReference type="GO" id="GO:0046872">
    <property type="term" value="F:metal ion binding"/>
    <property type="evidence" value="ECO:0007669"/>
    <property type="project" value="UniProtKB-KW"/>
</dbReference>
<comment type="similarity">
    <text evidence="1">Belongs to the metallo-beta-lactamase superfamily.</text>
</comment>
<dbReference type="SUPFAM" id="SSF56281">
    <property type="entry name" value="Metallo-hydrolase/oxidoreductase"/>
    <property type="match status" value="1"/>
</dbReference>
<comment type="caution">
    <text evidence="7">The sequence shown here is derived from an EMBL/GenBank/DDBJ whole genome shotgun (WGS) entry which is preliminary data.</text>
</comment>
<keyword evidence="4" id="KW-0862">Zinc</keyword>
<name>A0A9X4R4C9_9BURK</name>
<reference evidence="7" key="1">
    <citation type="submission" date="2019-02" db="EMBL/GenBank/DDBJ databases">
        <title>Draft genome of the type strain Pelomonas aquatica CCUG 52575T.</title>
        <authorList>
            <person name="Gomila M."/>
            <person name="Lalucat J."/>
        </authorList>
    </citation>
    <scope>NUCLEOTIDE SEQUENCE</scope>
    <source>
        <strain evidence="7">CCUG 52575</strain>
    </source>
</reference>
<protein>
    <submittedName>
        <fullName evidence="7">MBL fold metallo-hydrolase</fullName>
    </submittedName>
</protein>
<proteinExistence type="inferred from homology"/>
<sequence length="323" mass="34640">MLRRCPPSFRKPTMPKRLLPAALTLALCATTALAAGPQLKGQAPGWYRLQLGDFEITALSDGSIDLPVDELLQQPRPLTRKALQRAYLGLPLETSVNAYLVNTGARLVLVDTGAAGLFGPTAGRMLANLKASGYTPEQVDEIVVTHMHGDHIGGAAAALFPNATLRLDRRDSDFWLKPEQVAKGGDEGKAVAAIVKGFADAGRFKPFDGSRSGVDIVPGVKAYPAYGHTPGHSNYVAESQGRKIMFWGDLMHVAAVQFPDPSVTVQFDSDPKAARPAREAAYAAAAREGYYVAVTHVSFPGIGQLRANGKGYDWLPVNYSTNR</sequence>
<dbReference type="InterPro" id="IPR051013">
    <property type="entry name" value="MBL_superfamily_lactonases"/>
</dbReference>
<dbReference type="CDD" id="cd07720">
    <property type="entry name" value="OPHC2-like_MBL-fold"/>
    <property type="match status" value="1"/>
</dbReference>
<feature type="chain" id="PRO_5040905641" evidence="5">
    <location>
        <begin position="35"/>
        <end position="323"/>
    </location>
</feature>
<keyword evidence="8" id="KW-1185">Reference proteome</keyword>
<keyword evidence="2" id="KW-0479">Metal-binding</keyword>
<dbReference type="InterPro" id="IPR001279">
    <property type="entry name" value="Metallo-B-lactamas"/>
</dbReference>
<evidence type="ECO:0000256" key="1">
    <source>
        <dbReference type="ARBA" id="ARBA00007749"/>
    </source>
</evidence>
<keyword evidence="3" id="KW-0378">Hydrolase</keyword>
<dbReference type="Pfam" id="PF00753">
    <property type="entry name" value="Lactamase_B"/>
    <property type="match status" value="1"/>
</dbReference>
<organism evidence="7 8">
    <name type="scientific">Pelomonas aquatica</name>
    <dbReference type="NCBI Taxonomy" id="431058"/>
    <lineage>
        <taxon>Bacteria</taxon>
        <taxon>Pseudomonadati</taxon>
        <taxon>Pseudomonadota</taxon>
        <taxon>Betaproteobacteria</taxon>
        <taxon>Burkholderiales</taxon>
        <taxon>Sphaerotilaceae</taxon>
        <taxon>Roseateles</taxon>
    </lineage>
</organism>
<dbReference type="PANTHER" id="PTHR42978:SF6">
    <property type="entry name" value="QUORUM-QUENCHING LACTONASE YTNP-RELATED"/>
    <property type="match status" value="1"/>
</dbReference>
<dbReference type="SMART" id="SM00849">
    <property type="entry name" value="Lactamase_B"/>
    <property type="match status" value="1"/>
</dbReference>
<dbReference type="AlphaFoldDB" id="A0A9X4R4C9"/>
<evidence type="ECO:0000256" key="3">
    <source>
        <dbReference type="ARBA" id="ARBA00022801"/>
    </source>
</evidence>
<evidence type="ECO:0000313" key="7">
    <source>
        <dbReference type="EMBL" id="MDG0863112.1"/>
    </source>
</evidence>
<evidence type="ECO:0000256" key="5">
    <source>
        <dbReference type="SAM" id="SignalP"/>
    </source>
</evidence>
<feature type="signal peptide" evidence="5">
    <location>
        <begin position="1"/>
        <end position="34"/>
    </location>
</feature>
<accession>A0A9X4R4C9</accession>
<feature type="domain" description="Metallo-beta-lactamase" evidence="6">
    <location>
        <begin position="95"/>
        <end position="296"/>
    </location>
</feature>
<keyword evidence="5" id="KW-0732">Signal</keyword>
<dbReference type="PANTHER" id="PTHR42978">
    <property type="entry name" value="QUORUM-QUENCHING LACTONASE YTNP-RELATED-RELATED"/>
    <property type="match status" value="1"/>
</dbReference>
<evidence type="ECO:0000256" key="2">
    <source>
        <dbReference type="ARBA" id="ARBA00022723"/>
    </source>
</evidence>
<gene>
    <name evidence="7" type="ORF">EXJ73_11605</name>
</gene>
<evidence type="ECO:0000256" key="4">
    <source>
        <dbReference type="ARBA" id="ARBA00022833"/>
    </source>
</evidence>
<evidence type="ECO:0000259" key="6">
    <source>
        <dbReference type="SMART" id="SM00849"/>
    </source>
</evidence>
<dbReference type="EMBL" id="SGUG01000015">
    <property type="protein sequence ID" value="MDG0863112.1"/>
    <property type="molecule type" value="Genomic_DNA"/>
</dbReference>
<dbReference type="GO" id="GO:0016787">
    <property type="term" value="F:hydrolase activity"/>
    <property type="evidence" value="ECO:0007669"/>
    <property type="project" value="UniProtKB-KW"/>
</dbReference>
<evidence type="ECO:0000313" key="8">
    <source>
        <dbReference type="Proteomes" id="UP001152766"/>
    </source>
</evidence>